<sequence>MIALTHQLSQRIFRERRRPRLPNLATSSGFGDNITYIVGSAATQIGLSISVDPSPRPSPTLADVPCRTCDASLQLGRRLGPFILISRLGQGAQGDVWKAARQGLDGEIVALKILNPSLAKHQRRLAQFRREAERGARMAGPSLLQVFESGEVDGYLYMAMPFVEGVSLHEVIRSRRAYLSGDDVAQPHPLITAADDDYLAGMTRLMAHAARALEVVHTNRVVHRDIKPANILLDCNRPLAVYLCDLGLGRDLEVATIEQMRDGAGTPMYMSPERLLRAPADEIRSDVYSMGVTLFEALTLGRPFEDPEGVPISALSAFLAHAHPRPPRAVDPHIPQPLEAIILKAMARNPADRYRSAAELAAELDRWDAPANDERRRDFLPHPHLSMNTADAAELRNAPANRL</sequence>
<dbReference type="EMBL" id="CP019082">
    <property type="protein sequence ID" value="APW59574.1"/>
    <property type="molecule type" value="Genomic_DNA"/>
</dbReference>
<evidence type="ECO:0000259" key="5">
    <source>
        <dbReference type="PROSITE" id="PS50011"/>
    </source>
</evidence>
<dbReference type="AlphaFoldDB" id="A0A1U7CKV5"/>
<dbReference type="RefSeq" id="WP_076343735.1">
    <property type="nucleotide sequence ID" value="NZ_CP019082.1"/>
</dbReference>
<dbReference type="InterPro" id="IPR011009">
    <property type="entry name" value="Kinase-like_dom_sf"/>
</dbReference>
<dbReference type="SMART" id="SM00220">
    <property type="entry name" value="S_TKc"/>
    <property type="match status" value="1"/>
</dbReference>
<evidence type="ECO:0000313" key="6">
    <source>
        <dbReference type="EMBL" id="APW59574.1"/>
    </source>
</evidence>
<dbReference type="PROSITE" id="PS00108">
    <property type="entry name" value="PROTEIN_KINASE_ST"/>
    <property type="match status" value="1"/>
</dbReference>
<evidence type="ECO:0000256" key="4">
    <source>
        <dbReference type="ARBA" id="ARBA00022840"/>
    </source>
</evidence>
<dbReference type="OrthoDB" id="278617at2"/>
<name>A0A1U7CKV5_9BACT</name>
<evidence type="ECO:0000256" key="2">
    <source>
        <dbReference type="ARBA" id="ARBA00022741"/>
    </source>
</evidence>
<dbReference type="PANTHER" id="PTHR43289:SF34">
    <property type="entry name" value="SERINE_THREONINE-PROTEIN KINASE YBDM-RELATED"/>
    <property type="match status" value="1"/>
</dbReference>
<dbReference type="SUPFAM" id="SSF56112">
    <property type="entry name" value="Protein kinase-like (PK-like)"/>
    <property type="match status" value="1"/>
</dbReference>
<organism evidence="6 7">
    <name type="scientific">Paludisphaera borealis</name>
    <dbReference type="NCBI Taxonomy" id="1387353"/>
    <lineage>
        <taxon>Bacteria</taxon>
        <taxon>Pseudomonadati</taxon>
        <taxon>Planctomycetota</taxon>
        <taxon>Planctomycetia</taxon>
        <taxon>Isosphaerales</taxon>
        <taxon>Isosphaeraceae</taxon>
        <taxon>Paludisphaera</taxon>
    </lineage>
</organism>
<keyword evidence="4" id="KW-0067">ATP-binding</keyword>
<dbReference type="STRING" id="1387353.BSF38_01001"/>
<keyword evidence="7" id="KW-1185">Reference proteome</keyword>
<dbReference type="PANTHER" id="PTHR43289">
    <property type="entry name" value="MITOGEN-ACTIVATED PROTEIN KINASE KINASE KINASE 20-RELATED"/>
    <property type="match status" value="1"/>
</dbReference>
<dbReference type="Gene3D" id="1.10.510.10">
    <property type="entry name" value="Transferase(Phosphotransferase) domain 1"/>
    <property type="match status" value="1"/>
</dbReference>
<dbReference type="GO" id="GO:0004674">
    <property type="term" value="F:protein serine/threonine kinase activity"/>
    <property type="evidence" value="ECO:0007669"/>
    <property type="project" value="UniProtKB-EC"/>
</dbReference>
<dbReference type="GO" id="GO:0005524">
    <property type="term" value="F:ATP binding"/>
    <property type="evidence" value="ECO:0007669"/>
    <property type="project" value="UniProtKB-KW"/>
</dbReference>
<gene>
    <name evidence="6" type="primary">prkC_2</name>
    <name evidence="6" type="ORF">BSF38_01001</name>
</gene>
<protein>
    <submittedName>
        <fullName evidence="6">Serine/threonine-protein kinase PrkC</fullName>
        <ecNumber evidence="6">2.7.11.1</ecNumber>
    </submittedName>
</protein>
<dbReference type="InterPro" id="IPR008271">
    <property type="entry name" value="Ser/Thr_kinase_AS"/>
</dbReference>
<proteinExistence type="predicted"/>
<dbReference type="EC" id="2.7.11.1" evidence="6"/>
<dbReference type="CDD" id="cd14014">
    <property type="entry name" value="STKc_PknB_like"/>
    <property type="match status" value="1"/>
</dbReference>
<dbReference type="Pfam" id="PF00069">
    <property type="entry name" value="Pkinase"/>
    <property type="match status" value="1"/>
</dbReference>
<keyword evidence="2" id="KW-0547">Nucleotide-binding</keyword>
<accession>A0A1U7CKV5</accession>
<evidence type="ECO:0000256" key="1">
    <source>
        <dbReference type="ARBA" id="ARBA00022679"/>
    </source>
</evidence>
<keyword evidence="3 6" id="KW-0418">Kinase</keyword>
<dbReference type="Proteomes" id="UP000186309">
    <property type="component" value="Chromosome"/>
</dbReference>
<dbReference type="Gene3D" id="3.30.200.20">
    <property type="entry name" value="Phosphorylase Kinase, domain 1"/>
    <property type="match status" value="1"/>
</dbReference>
<dbReference type="PROSITE" id="PS50011">
    <property type="entry name" value="PROTEIN_KINASE_DOM"/>
    <property type="match status" value="1"/>
</dbReference>
<keyword evidence="1 6" id="KW-0808">Transferase</keyword>
<reference evidence="7" key="1">
    <citation type="submission" date="2016-12" db="EMBL/GenBank/DDBJ databases">
        <title>Comparative genomics of four Isosphaeraceae planctomycetes: a common pool of plasmids and glycoside hydrolase genes.</title>
        <authorList>
            <person name="Ivanova A."/>
        </authorList>
    </citation>
    <scope>NUCLEOTIDE SEQUENCE [LARGE SCALE GENOMIC DNA]</scope>
    <source>
        <strain evidence="7">PX4</strain>
    </source>
</reference>
<evidence type="ECO:0000313" key="7">
    <source>
        <dbReference type="Proteomes" id="UP000186309"/>
    </source>
</evidence>
<dbReference type="KEGG" id="pbor:BSF38_01001"/>
<evidence type="ECO:0000256" key="3">
    <source>
        <dbReference type="ARBA" id="ARBA00022777"/>
    </source>
</evidence>
<feature type="domain" description="Protein kinase" evidence="5">
    <location>
        <begin position="82"/>
        <end position="385"/>
    </location>
</feature>
<dbReference type="InterPro" id="IPR000719">
    <property type="entry name" value="Prot_kinase_dom"/>
</dbReference>